<proteinExistence type="predicted"/>
<dbReference type="Proteomes" id="UP000436006">
    <property type="component" value="Unassembled WGS sequence"/>
</dbReference>
<evidence type="ECO:0000313" key="2">
    <source>
        <dbReference type="Proteomes" id="UP000436006"/>
    </source>
</evidence>
<protein>
    <submittedName>
        <fullName evidence="1">Uncharacterized protein</fullName>
    </submittedName>
</protein>
<sequence>METTKKSSRGKKAIESKKSLGRYQSMDELSAAKMESSKEFIANLDMALFKKNGHIE</sequence>
<reference evidence="1 2" key="1">
    <citation type="submission" date="2019-12" db="EMBL/GenBank/DDBJ databases">
        <title>Spirosoma sp. HMF4905 genome sequencing and assembly.</title>
        <authorList>
            <person name="Kang H."/>
            <person name="Cha I."/>
            <person name="Kim H."/>
            <person name="Joh K."/>
        </authorList>
    </citation>
    <scope>NUCLEOTIDE SEQUENCE [LARGE SCALE GENOMIC DNA]</scope>
    <source>
        <strain evidence="1 2">HMF4905</strain>
    </source>
</reference>
<organism evidence="1 2">
    <name type="scientific">Spirosoma arboris</name>
    <dbReference type="NCBI Taxonomy" id="2682092"/>
    <lineage>
        <taxon>Bacteria</taxon>
        <taxon>Pseudomonadati</taxon>
        <taxon>Bacteroidota</taxon>
        <taxon>Cytophagia</taxon>
        <taxon>Cytophagales</taxon>
        <taxon>Cytophagaceae</taxon>
        <taxon>Spirosoma</taxon>
    </lineage>
</organism>
<keyword evidence="2" id="KW-1185">Reference proteome</keyword>
<accession>A0A7K1S7N7</accession>
<dbReference type="EMBL" id="WPIN01000002">
    <property type="protein sequence ID" value="MVM29853.1"/>
    <property type="molecule type" value="Genomic_DNA"/>
</dbReference>
<dbReference type="AlphaFoldDB" id="A0A7K1S7N7"/>
<evidence type="ECO:0000313" key="1">
    <source>
        <dbReference type="EMBL" id="MVM29853.1"/>
    </source>
</evidence>
<comment type="caution">
    <text evidence="1">The sequence shown here is derived from an EMBL/GenBank/DDBJ whole genome shotgun (WGS) entry which is preliminary data.</text>
</comment>
<name>A0A7K1S7N7_9BACT</name>
<gene>
    <name evidence="1" type="ORF">GO755_07405</name>
</gene>
<dbReference type="RefSeq" id="WP_157584073.1">
    <property type="nucleotide sequence ID" value="NZ_WPIN01000002.1"/>
</dbReference>